<comment type="caution">
    <text evidence="14">The sequence shown here is derived from an EMBL/GenBank/DDBJ whole genome shotgun (WGS) entry which is preliminary data.</text>
</comment>
<keyword evidence="8" id="KW-0548">Nucleotidyltransferase</keyword>
<keyword evidence="4" id="KW-0378">Hydrolase</keyword>
<dbReference type="Pfam" id="PF00098">
    <property type="entry name" value="zf-CCHC"/>
    <property type="match status" value="1"/>
</dbReference>
<keyword evidence="12" id="KW-0732">Signal</keyword>
<dbReference type="SMART" id="SM00343">
    <property type="entry name" value="ZnF_C2HC"/>
    <property type="match status" value="1"/>
</dbReference>
<dbReference type="GO" id="GO:0008270">
    <property type="term" value="F:zinc ion binding"/>
    <property type="evidence" value="ECO:0007669"/>
    <property type="project" value="UniProtKB-KW"/>
</dbReference>
<keyword evidence="6" id="KW-0229">DNA integration</keyword>
<evidence type="ECO:0000256" key="4">
    <source>
        <dbReference type="ARBA" id="ARBA00022801"/>
    </source>
</evidence>
<feature type="chain" id="PRO_5026826849" evidence="12">
    <location>
        <begin position="17"/>
        <end position="511"/>
    </location>
</feature>
<sequence>MCAFFLIFTKFSIIAAVLKDKRLSNSDEDGFLQTLVRALGMERRLMTESLQINAKSNYDVFKVVNYAIVVTRLDFFVSTTSARVTAASEVTTASVKLVLLVLQKLVSQLELLEEKLSQEDVNENLLRSLSPEWNTHARSFLKNIGRKLSFNGNGTIGFDKSKVECYNCHKKGHFARDCFKKSRQQTQGKLKKECAVETSTSIALVSFPPPYTGNFMPPAPDFSFTSLDEFVNKPKVRNCKAKSSEEEPKIVRKNDDALIIEEYVSDNEEEDAEADNIACYVQNKVLVVKPHNKTPYELFHVRTPTLSFMRPFGSPITILNTIDHLGKVDGKADKGFFVGYSLNSKAFRVFNSRTKIVEENLHIRFSKSTPNVVGSGPDWLFDIDALTRTMNYEPIVAGKQFNDFASTKANNNVGQARKEIKPIKNYILLPLWTANLPFSQDPKSSHDDGSKPLSDDGKKVDEDLRKENKCNDQVKDDNVNSTNNVNAVSSTVNVADTNGVNAVGENISIEL</sequence>
<gene>
    <name evidence="14" type="ORF">Tci_020607</name>
</gene>
<dbReference type="GO" id="GO:0015074">
    <property type="term" value="P:DNA integration"/>
    <property type="evidence" value="ECO:0007669"/>
    <property type="project" value="UniProtKB-KW"/>
</dbReference>
<reference evidence="14" key="1">
    <citation type="journal article" date="2019" name="Sci. Rep.">
        <title>Draft genome of Tanacetum cinerariifolium, the natural source of mosquito coil.</title>
        <authorList>
            <person name="Yamashiro T."/>
            <person name="Shiraishi A."/>
            <person name="Satake H."/>
            <person name="Nakayama K."/>
        </authorList>
    </citation>
    <scope>NUCLEOTIDE SEQUENCE</scope>
</reference>
<keyword evidence="10" id="KW-0863">Zinc-finger</keyword>
<evidence type="ECO:0000256" key="1">
    <source>
        <dbReference type="ARBA" id="ARBA00022722"/>
    </source>
</evidence>
<feature type="domain" description="CCHC-type" evidence="13">
    <location>
        <begin position="165"/>
        <end position="178"/>
    </location>
</feature>
<keyword evidence="1" id="KW-0540">Nuclease</keyword>
<evidence type="ECO:0000259" key="13">
    <source>
        <dbReference type="PROSITE" id="PS50158"/>
    </source>
</evidence>
<dbReference type="EMBL" id="BKCJ010002448">
    <property type="protein sequence ID" value="GEU48629.1"/>
    <property type="molecule type" value="Genomic_DNA"/>
</dbReference>
<evidence type="ECO:0000256" key="6">
    <source>
        <dbReference type="ARBA" id="ARBA00022908"/>
    </source>
</evidence>
<evidence type="ECO:0000256" key="8">
    <source>
        <dbReference type="ARBA" id="ARBA00022932"/>
    </source>
</evidence>
<keyword evidence="10" id="KW-0862">Zinc</keyword>
<dbReference type="PANTHER" id="PTHR42648:SF11">
    <property type="entry name" value="TRANSPOSON TY4-P GAG-POL POLYPROTEIN"/>
    <property type="match status" value="1"/>
</dbReference>
<dbReference type="GO" id="GO:0016787">
    <property type="term" value="F:hydrolase activity"/>
    <property type="evidence" value="ECO:0007669"/>
    <property type="project" value="UniProtKB-KW"/>
</dbReference>
<dbReference type="PANTHER" id="PTHR42648">
    <property type="entry name" value="TRANSPOSASE, PUTATIVE-RELATED"/>
    <property type="match status" value="1"/>
</dbReference>
<keyword evidence="5" id="KW-0460">Magnesium</keyword>
<name>A0A6L2KI87_TANCI</name>
<evidence type="ECO:0000256" key="10">
    <source>
        <dbReference type="PROSITE-ProRule" id="PRU00047"/>
    </source>
</evidence>
<dbReference type="PROSITE" id="PS50158">
    <property type="entry name" value="ZF_CCHC"/>
    <property type="match status" value="1"/>
</dbReference>
<evidence type="ECO:0000256" key="9">
    <source>
        <dbReference type="ARBA" id="ARBA00023172"/>
    </source>
</evidence>
<dbReference type="InterPro" id="IPR057670">
    <property type="entry name" value="SH3_retrovirus"/>
</dbReference>
<dbReference type="GO" id="GO:0006310">
    <property type="term" value="P:DNA recombination"/>
    <property type="evidence" value="ECO:0007669"/>
    <property type="project" value="UniProtKB-KW"/>
</dbReference>
<feature type="region of interest" description="Disordered" evidence="11">
    <location>
        <begin position="440"/>
        <end position="462"/>
    </location>
</feature>
<evidence type="ECO:0000256" key="7">
    <source>
        <dbReference type="ARBA" id="ARBA00022918"/>
    </source>
</evidence>
<accession>A0A6L2KI87</accession>
<keyword evidence="7" id="KW-0695">RNA-directed DNA polymerase</keyword>
<evidence type="ECO:0000256" key="5">
    <source>
        <dbReference type="ARBA" id="ARBA00022842"/>
    </source>
</evidence>
<dbReference type="InterPro" id="IPR036875">
    <property type="entry name" value="Znf_CCHC_sf"/>
</dbReference>
<dbReference type="GO" id="GO:0003887">
    <property type="term" value="F:DNA-directed DNA polymerase activity"/>
    <property type="evidence" value="ECO:0007669"/>
    <property type="project" value="UniProtKB-KW"/>
</dbReference>
<proteinExistence type="predicted"/>
<dbReference type="GO" id="GO:0003676">
    <property type="term" value="F:nucleic acid binding"/>
    <property type="evidence" value="ECO:0007669"/>
    <property type="project" value="InterPro"/>
</dbReference>
<dbReference type="GO" id="GO:0003964">
    <property type="term" value="F:RNA-directed DNA polymerase activity"/>
    <property type="evidence" value="ECO:0007669"/>
    <property type="project" value="UniProtKB-KW"/>
</dbReference>
<feature type="compositionally biased region" description="Basic and acidic residues" evidence="11">
    <location>
        <begin position="443"/>
        <end position="462"/>
    </location>
</feature>
<dbReference type="InterPro" id="IPR001878">
    <property type="entry name" value="Znf_CCHC"/>
</dbReference>
<dbReference type="GO" id="GO:0004519">
    <property type="term" value="F:endonuclease activity"/>
    <property type="evidence" value="ECO:0007669"/>
    <property type="project" value="UniProtKB-KW"/>
</dbReference>
<evidence type="ECO:0000256" key="2">
    <source>
        <dbReference type="ARBA" id="ARBA00022723"/>
    </source>
</evidence>
<keyword evidence="9" id="KW-0233">DNA recombination</keyword>
<keyword evidence="8" id="KW-0808">Transferase</keyword>
<dbReference type="SUPFAM" id="SSF57756">
    <property type="entry name" value="Retrovirus zinc finger-like domains"/>
    <property type="match status" value="1"/>
</dbReference>
<dbReference type="InterPro" id="IPR039537">
    <property type="entry name" value="Retrotran_Ty1/copia-like"/>
</dbReference>
<dbReference type="AlphaFoldDB" id="A0A6L2KI87"/>
<evidence type="ECO:0000313" key="14">
    <source>
        <dbReference type="EMBL" id="GEU48629.1"/>
    </source>
</evidence>
<organism evidence="14">
    <name type="scientific">Tanacetum cinerariifolium</name>
    <name type="common">Dalmatian daisy</name>
    <name type="synonym">Chrysanthemum cinerariifolium</name>
    <dbReference type="NCBI Taxonomy" id="118510"/>
    <lineage>
        <taxon>Eukaryota</taxon>
        <taxon>Viridiplantae</taxon>
        <taxon>Streptophyta</taxon>
        <taxon>Embryophyta</taxon>
        <taxon>Tracheophyta</taxon>
        <taxon>Spermatophyta</taxon>
        <taxon>Magnoliopsida</taxon>
        <taxon>eudicotyledons</taxon>
        <taxon>Gunneridae</taxon>
        <taxon>Pentapetalae</taxon>
        <taxon>asterids</taxon>
        <taxon>campanulids</taxon>
        <taxon>Asterales</taxon>
        <taxon>Asteraceae</taxon>
        <taxon>Asteroideae</taxon>
        <taxon>Anthemideae</taxon>
        <taxon>Anthemidinae</taxon>
        <taxon>Tanacetum</taxon>
    </lineage>
</organism>
<keyword evidence="2" id="KW-0479">Metal-binding</keyword>
<dbReference type="Pfam" id="PF25597">
    <property type="entry name" value="SH3_retrovirus"/>
    <property type="match status" value="1"/>
</dbReference>
<keyword evidence="8" id="KW-0239">DNA-directed DNA polymerase</keyword>
<dbReference type="Gene3D" id="4.10.60.10">
    <property type="entry name" value="Zinc finger, CCHC-type"/>
    <property type="match status" value="1"/>
</dbReference>
<evidence type="ECO:0000256" key="11">
    <source>
        <dbReference type="SAM" id="MobiDB-lite"/>
    </source>
</evidence>
<evidence type="ECO:0000256" key="3">
    <source>
        <dbReference type="ARBA" id="ARBA00022759"/>
    </source>
</evidence>
<protein>
    <submittedName>
        <fullName evidence="14">Ribonuclease H-like domain-containing protein</fullName>
    </submittedName>
</protein>
<keyword evidence="3" id="KW-0255">Endonuclease</keyword>
<feature type="signal peptide" evidence="12">
    <location>
        <begin position="1"/>
        <end position="16"/>
    </location>
</feature>
<evidence type="ECO:0000256" key="12">
    <source>
        <dbReference type="SAM" id="SignalP"/>
    </source>
</evidence>